<sequence>MNCPRKSPTIPPQITLPSWSLAFLLGAPSPSLAFGWDVLYWISPYGNEEMSGNVWEWTRSIYESYPYPEQGEKRQQREDLKAEGRRVLRGGSFGTDQSYVRCAARRDAAPDARGDDGGFRIVLSPFF</sequence>
<dbReference type="EMBL" id="QJPH01000541">
    <property type="protein sequence ID" value="PZN70854.1"/>
    <property type="molecule type" value="Genomic_DNA"/>
</dbReference>
<name>A0A2W4SAP9_9GAMM</name>
<proteinExistence type="predicted"/>
<evidence type="ECO:0000313" key="3">
    <source>
        <dbReference type="EMBL" id="PZN70854.1"/>
    </source>
</evidence>
<accession>A0A2W4SAP9</accession>
<dbReference type="InterPro" id="IPR042095">
    <property type="entry name" value="SUMF_sf"/>
</dbReference>
<dbReference type="Gene3D" id="3.90.1580.10">
    <property type="entry name" value="paralog of FGE (formylglycine-generating enzyme)"/>
    <property type="match status" value="1"/>
</dbReference>
<dbReference type="PANTHER" id="PTHR23150:SF19">
    <property type="entry name" value="FORMYLGLYCINE-GENERATING ENZYME"/>
    <property type="match status" value="1"/>
</dbReference>
<comment type="caution">
    <text evidence="3">The sequence shown here is derived from an EMBL/GenBank/DDBJ whole genome shotgun (WGS) entry which is preliminary data.</text>
</comment>
<gene>
    <name evidence="3" type="ORF">DM484_27685</name>
</gene>
<dbReference type="Pfam" id="PF03781">
    <property type="entry name" value="FGE-sulfatase"/>
    <property type="match status" value="1"/>
</dbReference>
<dbReference type="SUPFAM" id="SSF56436">
    <property type="entry name" value="C-type lectin-like"/>
    <property type="match status" value="1"/>
</dbReference>
<dbReference type="InterPro" id="IPR005532">
    <property type="entry name" value="SUMF_dom"/>
</dbReference>
<feature type="compositionally biased region" description="Basic and acidic residues" evidence="1">
    <location>
        <begin position="70"/>
        <end position="86"/>
    </location>
</feature>
<dbReference type="PANTHER" id="PTHR23150">
    <property type="entry name" value="SULFATASE MODIFYING FACTOR 1, 2"/>
    <property type="match status" value="1"/>
</dbReference>
<reference evidence="3 4" key="1">
    <citation type="journal article" date="2018" name="Aquat. Microb. Ecol.">
        <title>Gammaproteobacterial methanotrophs dominate.</title>
        <authorList>
            <person name="Rissanen A.J."/>
            <person name="Saarenheimo J."/>
            <person name="Tiirola M."/>
            <person name="Peura S."/>
            <person name="Aalto S.L."/>
            <person name="Karvinen A."/>
            <person name="Nykanen H."/>
        </authorList>
    </citation>
    <scope>NUCLEOTIDE SEQUENCE [LARGE SCALE GENOMIC DNA]</scope>
    <source>
        <strain evidence="3">AMbin10</strain>
    </source>
</reference>
<feature type="domain" description="Sulfatase-modifying factor enzyme-like" evidence="2">
    <location>
        <begin position="43"/>
        <end position="122"/>
    </location>
</feature>
<evidence type="ECO:0000256" key="1">
    <source>
        <dbReference type="SAM" id="MobiDB-lite"/>
    </source>
</evidence>
<protein>
    <recommendedName>
        <fullName evidence="2">Sulfatase-modifying factor enzyme-like domain-containing protein</fullName>
    </recommendedName>
</protein>
<feature type="region of interest" description="Disordered" evidence="1">
    <location>
        <begin position="69"/>
        <end position="93"/>
    </location>
</feature>
<dbReference type="InterPro" id="IPR051043">
    <property type="entry name" value="Sulfatase_Mod_Factor_Kinase"/>
</dbReference>
<organism evidence="3 4">
    <name type="scientific">Candidatus Methylumidiphilus alinenensis</name>
    <dbReference type="NCBI Taxonomy" id="2202197"/>
    <lineage>
        <taxon>Bacteria</taxon>
        <taxon>Pseudomonadati</taxon>
        <taxon>Pseudomonadota</taxon>
        <taxon>Gammaproteobacteria</taxon>
        <taxon>Methylococcales</taxon>
        <taxon>Candidatus Methylumidiphilus</taxon>
    </lineage>
</organism>
<dbReference type="Proteomes" id="UP000249396">
    <property type="component" value="Unassembled WGS sequence"/>
</dbReference>
<dbReference type="GO" id="GO:0120147">
    <property type="term" value="F:formylglycine-generating oxidase activity"/>
    <property type="evidence" value="ECO:0007669"/>
    <property type="project" value="TreeGrafter"/>
</dbReference>
<evidence type="ECO:0000259" key="2">
    <source>
        <dbReference type="Pfam" id="PF03781"/>
    </source>
</evidence>
<dbReference type="AlphaFoldDB" id="A0A2W4SAP9"/>
<dbReference type="InterPro" id="IPR016187">
    <property type="entry name" value="CTDL_fold"/>
</dbReference>
<evidence type="ECO:0000313" key="4">
    <source>
        <dbReference type="Proteomes" id="UP000249396"/>
    </source>
</evidence>